<dbReference type="InterPro" id="IPR025963">
    <property type="entry name" value="FLgD_Tudor"/>
</dbReference>
<dbReference type="Pfam" id="PF03963">
    <property type="entry name" value="FlgD"/>
    <property type="match status" value="1"/>
</dbReference>
<comment type="caution">
    <text evidence="9">The sequence shown here is derived from an EMBL/GenBank/DDBJ whole genome shotgun (WGS) entry which is preliminary data.</text>
</comment>
<accession>A0ABV7WS85</accession>
<dbReference type="RefSeq" id="WP_215999303.1">
    <property type="nucleotide sequence ID" value="NZ_JAUFQI010000001.1"/>
</dbReference>
<comment type="similarity">
    <text evidence="1 5">Belongs to the FlgD family.</text>
</comment>
<keyword evidence="9" id="KW-0282">Flagellum</keyword>
<dbReference type="InterPro" id="IPR025965">
    <property type="entry name" value="FlgD/Vpr_Ig-like"/>
</dbReference>
<dbReference type="Pfam" id="PF13860">
    <property type="entry name" value="FlgD_ig"/>
    <property type="match status" value="1"/>
</dbReference>
<gene>
    <name evidence="9" type="ORF">ACFOND_10470</name>
</gene>
<proteinExistence type="inferred from homology"/>
<evidence type="ECO:0000256" key="2">
    <source>
        <dbReference type="ARBA" id="ARBA00016013"/>
    </source>
</evidence>
<keyword evidence="9" id="KW-0969">Cilium</keyword>
<evidence type="ECO:0000313" key="10">
    <source>
        <dbReference type="Proteomes" id="UP001595710"/>
    </source>
</evidence>
<organism evidence="9 10">
    <name type="scientific">Reinekea marina</name>
    <dbReference type="NCBI Taxonomy" id="1310421"/>
    <lineage>
        <taxon>Bacteria</taxon>
        <taxon>Pseudomonadati</taxon>
        <taxon>Pseudomonadota</taxon>
        <taxon>Gammaproteobacteria</taxon>
        <taxon>Oceanospirillales</taxon>
        <taxon>Saccharospirillaceae</taxon>
        <taxon>Reinekea</taxon>
    </lineage>
</organism>
<reference evidence="10" key="1">
    <citation type="journal article" date="2019" name="Int. J. Syst. Evol. Microbiol.">
        <title>The Global Catalogue of Microorganisms (GCM) 10K type strain sequencing project: providing services to taxonomists for standard genome sequencing and annotation.</title>
        <authorList>
            <consortium name="The Broad Institute Genomics Platform"/>
            <consortium name="The Broad Institute Genome Sequencing Center for Infectious Disease"/>
            <person name="Wu L."/>
            <person name="Ma J."/>
        </authorList>
    </citation>
    <scope>NUCLEOTIDE SEQUENCE [LARGE SCALE GENOMIC DNA]</scope>
    <source>
        <strain evidence="10">CECT 8288</strain>
    </source>
</reference>
<dbReference type="InterPro" id="IPR005648">
    <property type="entry name" value="FlgD"/>
</dbReference>
<evidence type="ECO:0000259" key="8">
    <source>
        <dbReference type="Pfam" id="PF13861"/>
    </source>
</evidence>
<dbReference type="Pfam" id="PF13861">
    <property type="entry name" value="FLgD_tudor"/>
    <property type="match status" value="1"/>
</dbReference>
<protein>
    <recommendedName>
        <fullName evidence="2 5">Basal-body rod modification protein FlgD</fullName>
    </recommendedName>
</protein>
<comment type="function">
    <text evidence="4 5">Required for flagellar hook formation. May act as a scaffolding protein.</text>
</comment>
<dbReference type="Proteomes" id="UP001595710">
    <property type="component" value="Unassembled WGS sequence"/>
</dbReference>
<evidence type="ECO:0000256" key="6">
    <source>
        <dbReference type="SAM" id="MobiDB-lite"/>
    </source>
</evidence>
<feature type="domain" description="FlgD Tudor-like" evidence="8">
    <location>
        <begin position="88"/>
        <end position="244"/>
    </location>
</feature>
<keyword evidence="9" id="KW-0966">Cell projection</keyword>
<evidence type="ECO:0000259" key="7">
    <source>
        <dbReference type="Pfam" id="PF13860"/>
    </source>
</evidence>
<evidence type="ECO:0000313" key="9">
    <source>
        <dbReference type="EMBL" id="MFC3702066.1"/>
    </source>
</evidence>
<name>A0ABV7WS85_9GAMM</name>
<keyword evidence="10" id="KW-1185">Reference proteome</keyword>
<feature type="compositionally biased region" description="Polar residues" evidence="6">
    <location>
        <begin position="1"/>
        <end position="16"/>
    </location>
</feature>
<evidence type="ECO:0000256" key="3">
    <source>
        <dbReference type="ARBA" id="ARBA00022795"/>
    </source>
</evidence>
<keyword evidence="3 5" id="KW-1005">Bacterial flagellum biogenesis</keyword>
<dbReference type="EMBL" id="JBHRYN010000012">
    <property type="protein sequence ID" value="MFC3702066.1"/>
    <property type="molecule type" value="Genomic_DNA"/>
</dbReference>
<evidence type="ECO:0000256" key="1">
    <source>
        <dbReference type="ARBA" id="ARBA00010577"/>
    </source>
</evidence>
<sequence length="250" mass="26685">MTDINNNVTNVLGSNYSKDRNATETPDNGELGKSEFLELMIAQLNNQNPLEPQDNGQFIAELAQFSTVEGIQNMSSGFEDLAVSYKSSQALQASALVGGAVTIDGNQSSTLRHGELVFGMAEIPAASEGLTLQITNETGQIVESVALGYQPNGQLTFKWDGANLEVNGEIADIDYDKFQTDENGNIIPHPAGNYDFQVSGSVLGQQQVFDTSLSQRVDSVTIGDNNDIQLNLAGGGSATMAQVKQINAVY</sequence>
<evidence type="ECO:0000256" key="5">
    <source>
        <dbReference type="RuleBase" id="RU362076"/>
    </source>
</evidence>
<feature type="domain" description="FlgD/Vpr Ig-like" evidence="7">
    <location>
        <begin position="120"/>
        <end position="163"/>
    </location>
</feature>
<feature type="region of interest" description="Disordered" evidence="6">
    <location>
        <begin position="1"/>
        <end position="30"/>
    </location>
</feature>
<evidence type="ECO:0000256" key="4">
    <source>
        <dbReference type="ARBA" id="ARBA00024746"/>
    </source>
</evidence>